<dbReference type="FunFam" id="3.40.50.2060:FF:000002">
    <property type="entry name" value="sec1 family domain-containing protein 1"/>
    <property type="match status" value="1"/>
</dbReference>
<name>A0A6B0R9L7_9CETA</name>
<feature type="region of interest" description="Disordered" evidence="18">
    <location>
        <begin position="774"/>
        <end position="804"/>
    </location>
</feature>
<dbReference type="Gene3D" id="2.170.130.20">
    <property type="entry name" value="LCCL-like domain"/>
    <property type="match status" value="1"/>
</dbReference>
<dbReference type="SUPFAM" id="SSF69848">
    <property type="entry name" value="LCCL domain"/>
    <property type="match status" value="1"/>
</dbReference>
<dbReference type="GO" id="GO:0005576">
    <property type="term" value="C:extracellular region"/>
    <property type="evidence" value="ECO:0007669"/>
    <property type="project" value="UniProtKB-SubCell"/>
</dbReference>
<evidence type="ECO:0000256" key="10">
    <source>
        <dbReference type="ARBA" id="ARBA00022927"/>
    </source>
</evidence>
<keyword evidence="10" id="KW-0813">Transport</keyword>
<keyword evidence="8" id="KW-0732">Signal</keyword>
<dbReference type="Pfam" id="PF00995">
    <property type="entry name" value="Sec1"/>
    <property type="match status" value="1"/>
</dbReference>
<comment type="function">
    <text evidence="15">Plays a role in SNARE-pin assembly and Golgi-to-ER retrograde transport via its interaction with COG4. Involved in vesicular transport between the endoplasmic reticulum and the Golgi.</text>
</comment>
<dbReference type="FunFam" id="2.170.130.20:FF:000001">
    <property type="entry name" value="Cysteine-rich secretory protein LCCL domain-containing 1"/>
    <property type="match status" value="1"/>
</dbReference>
<feature type="compositionally biased region" description="Polar residues" evidence="18">
    <location>
        <begin position="774"/>
        <end position="789"/>
    </location>
</feature>
<dbReference type="InterPro" id="IPR050525">
    <property type="entry name" value="ECM_Assembly_Org"/>
</dbReference>
<evidence type="ECO:0000256" key="16">
    <source>
        <dbReference type="ARBA" id="ARBA00067725"/>
    </source>
</evidence>
<comment type="caution">
    <text evidence="21">The sequence shown here is derived from an EMBL/GenBank/DDBJ whole genome shotgun (WGS) entry which is preliminary data.</text>
</comment>
<gene>
    <name evidence="21" type="ORF">E5288_WYG009360</name>
</gene>
<dbReference type="SUPFAM" id="SSF53300">
    <property type="entry name" value="vWA-like"/>
    <property type="match status" value="2"/>
</dbReference>
<dbReference type="InterPro" id="IPR002035">
    <property type="entry name" value="VWF_A"/>
</dbReference>
<dbReference type="PANTHER" id="PTHR24020">
    <property type="entry name" value="COLLAGEN ALPHA"/>
    <property type="match status" value="1"/>
</dbReference>
<keyword evidence="6" id="KW-0963">Cytoplasm</keyword>
<dbReference type="InterPro" id="IPR027482">
    <property type="entry name" value="Sec1-like_dom2"/>
</dbReference>
<proteinExistence type="inferred from homology"/>
<dbReference type="InterPro" id="IPR036045">
    <property type="entry name" value="Sec1-like_sf"/>
</dbReference>
<dbReference type="Pfam" id="PF03815">
    <property type="entry name" value="LCCL"/>
    <property type="match status" value="1"/>
</dbReference>
<keyword evidence="22" id="KW-1185">Reference proteome</keyword>
<evidence type="ECO:0000256" key="11">
    <source>
        <dbReference type="ARBA" id="ARBA00023136"/>
    </source>
</evidence>
<dbReference type="Gene3D" id="1.25.40.60">
    <property type="match status" value="1"/>
</dbReference>
<dbReference type="InterPro" id="IPR036465">
    <property type="entry name" value="vWFA_dom_sf"/>
</dbReference>
<evidence type="ECO:0000313" key="22">
    <source>
        <dbReference type="Proteomes" id="UP000322234"/>
    </source>
</evidence>
<evidence type="ECO:0000256" key="6">
    <source>
        <dbReference type="ARBA" id="ARBA00022490"/>
    </source>
</evidence>
<dbReference type="CDD" id="cd01482">
    <property type="entry name" value="vWA_collagen_alphaI-XII-like"/>
    <property type="match status" value="1"/>
</dbReference>
<comment type="subcellular location">
    <subcellularLocation>
        <location evidence="2">Cytoplasm</location>
    </subcellularLocation>
    <subcellularLocation>
        <location evidence="14">Golgi apparatus</location>
        <location evidence="14">Golgi stack membrane</location>
        <topology evidence="14">Peripheral membrane protein</topology>
    </subcellularLocation>
    <subcellularLocation>
        <location evidence="3">Secreted</location>
    </subcellularLocation>
</comment>
<dbReference type="GO" id="GO:0016192">
    <property type="term" value="P:vesicle-mediated transport"/>
    <property type="evidence" value="ECO:0007669"/>
    <property type="project" value="InterPro"/>
</dbReference>
<dbReference type="PRINTS" id="PR00453">
    <property type="entry name" value="VWFADOMAIN"/>
</dbReference>
<dbReference type="AlphaFoldDB" id="A0A6B0R9L7"/>
<evidence type="ECO:0000256" key="5">
    <source>
        <dbReference type="ARBA" id="ARBA00013828"/>
    </source>
</evidence>
<feature type="domain" description="LCCL" evidence="20">
    <location>
        <begin position="674"/>
        <end position="767"/>
    </location>
</feature>
<evidence type="ECO:0000256" key="1">
    <source>
        <dbReference type="ARBA" id="ARBA00003388"/>
    </source>
</evidence>
<evidence type="ECO:0000256" key="18">
    <source>
        <dbReference type="SAM" id="MobiDB-lite"/>
    </source>
</evidence>
<evidence type="ECO:0000259" key="20">
    <source>
        <dbReference type="PROSITE" id="PS50820"/>
    </source>
</evidence>
<dbReference type="PANTHER" id="PTHR24020:SF36">
    <property type="entry name" value="COCHLIN"/>
    <property type="match status" value="1"/>
</dbReference>
<dbReference type="FunFam" id="1.25.40.60:FF:000002">
    <property type="entry name" value="Sec1 family domain containing 1"/>
    <property type="match status" value="1"/>
</dbReference>
<keyword evidence="11" id="KW-0472">Membrane</keyword>
<organism evidence="21 22">
    <name type="scientific">Bos mutus</name>
    <name type="common">wild yak</name>
    <dbReference type="NCBI Taxonomy" id="72004"/>
    <lineage>
        <taxon>Eukaryota</taxon>
        <taxon>Metazoa</taxon>
        <taxon>Chordata</taxon>
        <taxon>Craniata</taxon>
        <taxon>Vertebrata</taxon>
        <taxon>Euteleostomi</taxon>
        <taxon>Mammalia</taxon>
        <taxon>Eutheria</taxon>
        <taxon>Laurasiatheria</taxon>
        <taxon>Artiodactyla</taxon>
        <taxon>Ruminantia</taxon>
        <taxon>Pecora</taxon>
        <taxon>Bovidae</taxon>
        <taxon>Bovinae</taxon>
        <taxon>Bos</taxon>
    </lineage>
</organism>
<dbReference type="Gene3D" id="3.40.50.410">
    <property type="entry name" value="von Willebrand factor, type A domain"/>
    <property type="match status" value="2"/>
</dbReference>
<dbReference type="GO" id="GO:0007605">
    <property type="term" value="P:sensory perception of sound"/>
    <property type="evidence" value="ECO:0007669"/>
    <property type="project" value="UniProtKB-ARBA"/>
</dbReference>
<dbReference type="GO" id="GO:0015031">
    <property type="term" value="P:protein transport"/>
    <property type="evidence" value="ECO:0007669"/>
    <property type="project" value="UniProtKB-KW"/>
</dbReference>
<dbReference type="Gene3D" id="3.40.50.2060">
    <property type="match status" value="1"/>
</dbReference>
<evidence type="ECO:0000256" key="14">
    <source>
        <dbReference type="ARBA" id="ARBA00037843"/>
    </source>
</evidence>
<evidence type="ECO:0000313" key="21">
    <source>
        <dbReference type="EMBL" id="MXQ86525.1"/>
    </source>
</evidence>
<comment type="similarity">
    <text evidence="4">Belongs to the STXBP/unc-18/SEC1 family.</text>
</comment>
<evidence type="ECO:0000259" key="19">
    <source>
        <dbReference type="PROSITE" id="PS50234"/>
    </source>
</evidence>
<dbReference type="SMART" id="SM00603">
    <property type="entry name" value="LCCL"/>
    <property type="match status" value="1"/>
</dbReference>
<feature type="region of interest" description="Disordered" evidence="18">
    <location>
        <begin position="295"/>
        <end position="315"/>
    </location>
</feature>
<evidence type="ECO:0000256" key="4">
    <source>
        <dbReference type="ARBA" id="ARBA00009884"/>
    </source>
</evidence>
<keyword evidence="9" id="KW-0677">Repeat</keyword>
<evidence type="ECO:0000256" key="8">
    <source>
        <dbReference type="ARBA" id="ARBA00022729"/>
    </source>
</evidence>
<dbReference type="SUPFAM" id="SSF56815">
    <property type="entry name" value="Sec1/munc18-like (SM) proteins"/>
    <property type="match status" value="1"/>
</dbReference>
<accession>A0A6B0R9L7</accession>
<dbReference type="Gene3D" id="3.90.830.10">
    <property type="entry name" value="Syntaxin Binding Protein 1, Chain A, domain 2"/>
    <property type="match status" value="1"/>
</dbReference>
<dbReference type="InterPro" id="IPR001619">
    <property type="entry name" value="Sec1-like"/>
</dbReference>
<dbReference type="Proteomes" id="UP000322234">
    <property type="component" value="Unassembled WGS sequence"/>
</dbReference>
<keyword evidence="13" id="KW-0325">Glycoprotein</keyword>
<dbReference type="InterPro" id="IPR004043">
    <property type="entry name" value="LCCL"/>
</dbReference>
<dbReference type="GO" id="GO:0032580">
    <property type="term" value="C:Golgi cisterna membrane"/>
    <property type="evidence" value="ECO:0007669"/>
    <property type="project" value="UniProtKB-SubCell"/>
</dbReference>
<dbReference type="InterPro" id="IPR043154">
    <property type="entry name" value="Sec-1-like_dom1"/>
</dbReference>
<dbReference type="CDD" id="cd01472">
    <property type="entry name" value="vWA_collagen"/>
    <property type="match status" value="1"/>
</dbReference>
<sequence length="1196" mass="132650">MVGAKMAGAAAASIRERQTVALKRMLNFNVPHVKNSTGEPVWKVLIYDRFGQDIISPLLSVKELRDMGITLHLLLHSDRDPIPDVPAVYFIMPTEENIDRICQDLRNQLYESYYLNFISAISRSKLEDIANAALAASAVTQVAKVFDQYLNFITLEDDMFVLCNQNKELVSYRAINRPDITDTEMETVMDTIVDSLFCFFVTLGAVPIIRCSRGTAAEMVAVKLDKKLRENLRDARNSLFTGDTLGAGQFSFQRPLLVLIDRNIDLATPLHHTWTYQALVHDVLDFHLNRVNLEESSGMENSPAGARPKRKNKKSYDLTPVDKFWQKHKGSPFPEVAESVQQELESYRAQEDEVKRLKSIMGLEGEDEGAISMLSDNTAKLTSAVSSLPELLEKKRLIDLHTNVATAVLEHIKARKLDVYFEYEEKIMSKTTLDKSLLDIISDPDAGTPEDKMRLFLIYYISAQQAPSEADLEQYKKALTDAGCNLNPLQYIKQWKAFAKMASAPTSYGNTTTKPMGLLSRVMNTGSQFVMEGVKNLVLKQQNLPVTRILDNLMEMKSNPETDDYRYFDPKMLRGNDSSVPRNKNPFQEAIVFVVGGGNYIEYQNLVDYIKNLAPGLGDHQLQHDSDPQWQRYDCCTSRSSFPVTGIISPEFDNWRISVCLLLPPEPVGSEGAVPIPITCSTRGLDIRKEKADVLCPGGCPLEEFSVFGHIVYASVSSICGAAVHRGVIGHSGGPVRIYSLPGRENYSSVVANGIQSQTLSRWSASFTVTKGKSGTQEATGQAVSTTHPATGKRLKKTPEKKTGNKDCKADIAFLIDGSFNIGQRRFNLQKNFVGKVALMLGIGTEGPHVGLVQASEHPKIEFYLKNFTSAKDVLFAIKEVAFRGGNSNTGKALKHTAQKFFTADTGARKGIPKVVVVFIDGWPSDDIEEAGIVAREFGVNVFIVSVAKPIPEELGMVQDVAFVDKAVCRNNGFFSYHMPNWFGTTKYVKPLVQKLCTHEQMMCSKTCYNSVNIAFLIDGSSSVGESNFRLMLEFVSNIAKTFEISDIGAKIAAVQFTYDQRTEFSFTDYSTKENVLAVIRNISYMSGGTATGDAISFTVRNVFGPVRDSPNKNFLVIVTDGQSYDDVRGPAAAAHDAGITIFSVGVAWAPLDDLKDMASKPKESHAFFTREFTGLEPIVSDVIRGICRDFLESQQ</sequence>
<dbReference type="PROSITE" id="PS50234">
    <property type="entry name" value="VWFA"/>
    <property type="match status" value="2"/>
</dbReference>
<comment type="function">
    <text evidence="1">Plays a role in the control of cell shape and motility in the trabecular meshwork.</text>
</comment>
<dbReference type="FunFam" id="3.40.50.410:FF:000009">
    <property type="entry name" value="Putative vitrin"/>
    <property type="match status" value="1"/>
</dbReference>
<dbReference type="SMART" id="SM00327">
    <property type="entry name" value="VWA"/>
    <property type="match status" value="2"/>
</dbReference>
<dbReference type="InterPro" id="IPR036609">
    <property type="entry name" value="LCCL_sf"/>
</dbReference>
<protein>
    <recommendedName>
        <fullName evidence="5">Cochlin</fullName>
    </recommendedName>
    <alternativeName>
        <fullName evidence="16">Sec1 family domain-containing protein 1</fullName>
    </alternativeName>
    <alternativeName>
        <fullName evidence="17">Syntaxin-binding protein 1-like 2</fullName>
    </alternativeName>
</protein>
<keyword evidence="12" id="KW-1015">Disulfide bond</keyword>
<evidence type="ECO:0000256" key="15">
    <source>
        <dbReference type="ARBA" id="ARBA00055860"/>
    </source>
</evidence>
<dbReference type="InterPro" id="IPR043127">
    <property type="entry name" value="Sec-1-like_dom3a"/>
</dbReference>
<dbReference type="Pfam" id="PF00092">
    <property type="entry name" value="VWA"/>
    <property type="match status" value="2"/>
</dbReference>
<reference evidence="21" key="1">
    <citation type="submission" date="2019-10" db="EMBL/GenBank/DDBJ databases">
        <title>The sequence and de novo assembly of the wild yak genome.</title>
        <authorList>
            <person name="Liu Y."/>
        </authorList>
    </citation>
    <scope>NUCLEOTIDE SEQUENCE [LARGE SCALE GENOMIC DNA]</scope>
    <source>
        <strain evidence="21">WY2019</strain>
    </source>
</reference>
<feature type="domain" description="VWFA" evidence="19">
    <location>
        <begin position="1013"/>
        <end position="1183"/>
    </location>
</feature>
<dbReference type="FunFam" id="3.40.50.410:FF:000029">
    <property type="entry name" value="Cochlin"/>
    <property type="match status" value="1"/>
</dbReference>
<evidence type="ECO:0000256" key="12">
    <source>
        <dbReference type="ARBA" id="ARBA00023157"/>
    </source>
</evidence>
<keyword evidence="10" id="KW-0653">Protein transport</keyword>
<evidence type="ECO:0000256" key="9">
    <source>
        <dbReference type="ARBA" id="ARBA00022737"/>
    </source>
</evidence>
<evidence type="ECO:0000256" key="13">
    <source>
        <dbReference type="ARBA" id="ARBA00023180"/>
    </source>
</evidence>
<dbReference type="PROSITE" id="PS50820">
    <property type="entry name" value="LCCL"/>
    <property type="match status" value="1"/>
</dbReference>
<evidence type="ECO:0000256" key="2">
    <source>
        <dbReference type="ARBA" id="ARBA00004496"/>
    </source>
</evidence>
<evidence type="ECO:0000256" key="7">
    <source>
        <dbReference type="ARBA" id="ARBA00022525"/>
    </source>
</evidence>
<dbReference type="Gene3D" id="3.40.50.1910">
    <property type="match status" value="1"/>
</dbReference>
<dbReference type="EMBL" id="VBQZ03000033">
    <property type="protein sequence ID" value="MXQ86525.1"/>
    <property type="molecule type" value="Genomic_DNA"/>
</dbReference>
<evidence type="ECO:0000256" key="17">
    <source>
        <dbReference type="ARBA" id="ARBA00082889"/>
    </source>
</evidence>
<evidence type="ECO:0000256" key="3">
    <source>
        <dbReference type="ARBA" id="ARBA00004613"/>
    </source>
</evidence>
<feature type="domain" description="VWFA" evidence="19">
    <location>
        <begin position="811"/>
        <end position="996"/>
    </location>
</feature>
<keyword evidence="7" id="KW-0964">Secreted</keyword>